<evidence type="ECO:0000313" key="1">
    <source>
        <dbReference type="EMBL" id="KAA0969030.1"/>
    </source>
</evidence>
<keyword evidence="2" id="KW-1185">Reference proteome</keyword>
<dbReference type="GO" id="GO:0016884">
    <property type="term" value="F:carbon-nitrogen ligase activity, with glutamine as amido-N-donor"/>
    <property type="evidence" value="ECO:0007669"/>
    <property type="project" value="InterPro"/>
</dbReference>
<dbReference type="OrthoDB" id="9788127at2"/>
<comment type="caution">
    <text evidence="1">The sequence shown here is derived from an EMBL/GenBank/DDBJ whole genome shotgun (WGS) entry which is preliminary data.</text>
</comment>
<sequence>MGSINHYGNEMAADVPFMHRLRAAILYRNFTMRERINAALQEAQSGDNPQRLCSLRLIVAAIKDRDISLQARGQARMADDHICNLLQTLAQQHEAQAVQCELHADMAGAARERRQLDVVAEFLPRALDSGSVLAACRAAVEETGSNGLRDIGRCMSFLKQRYGAELNVTAAGAVVKNLLQ</sequence>
<dbReference type="PANTHER" id="PTHR28055">
    <property type="entry name" value="ALTERED INHERITANCE OF MITOCHONDRIA PROTEIN 41, MITOCHONDRIAL"/>
    <property type="match status" value="1"/>
</dbReference>
<protein>
    <submittedName>
        <fullName evidence="1">GatB/YqeY domain-containing protein</fullName>
    </submittedName>
</protein>
<dbReference type="InterPro" id="IPR003789">
    <property type="entry name" value="Asn/Gln_tRNA_amidoTrase-B-like"/>
</dbReference>
<dbReference type="SUPFAM" id="SSF89095">
    <property type="entry name" value="GatB/YqeY motif"/>
    <property type="match status" value="1"/>
</dbReference>
<dbReference type="Proteomes" id="UP000324738">
    <property type="component" value="Unassembled WGS sequence"/>
</dbReference>
<dbReference type="PANTHER" id="PTHR28055:SF1">
    <property type="entry name" value="ALTERED INHERITANCE OF MITOCHONDRIA PROTEIN 41, MITOCHONDRIAL"/>
    <property type="match status" value="1"/>
</dbReference>
<dbReference type="InterPro" id="IPR042184">
    <property type="entry name" value="YqeY/Aim41_N"/>
</dbReference>
<dbReference type="Gene3D" id="1.10.10.410">
    <property type="match status" value="1"/>
</dbReference>
<proteinExistence type="predicted"/>
<dbReference type="InterPro" id="IPR019004">
    <property type="entry name" value="YqeY/Aim41"/>
</dbReference>
<dbReference type="AlphaFoldDB" id="A0A5B0DTZ5"/>
<dbReference type="Gene3D" id="1.10.1510.10">
    <property type="entry name" value="Uncharacterised protein YqeY/AIM41 PF09424, N-terminal domain"/>
    <property type="match status" value="1"/>
</dbReference>
<dbReference type="Pfam" id="PF09424">
    <property type="entry name" value="YqeY"/>
    <property type="match status" value="1"/>
</dbReference>
<evidence type="ECO:0000313" key="2">
    <source>
        <dbReference type="Proteomes" id="UP000324738"/>
    </source>
</evidence>
<reference evidence="1 2" key="1">
    <citation type="submission" date="2019-08" db="EMBL/GenBank/DDBJ databases">
        <title>Aureimonas fodiniaquatilis sp. nov., isolated from a coal mine wastewater.</title>
        <authorList>
            <person name="Kim W."/>
        </authorList>
    </citation>
    <scope>NUCLEOTIDE SEQUENCE [LARGE SCALE GENOMIC DNA]</scope>
    <source>
        <strain evidence="1 2">CAU 1482</strain>
    </source>
</reference>
<accession>A0A5B0DTZ5</accession>
<gene>
    <name evidence="1" type="ORF">FPY71_15890</name>
</gene>
<dbReference type="InterPro" id="IPR023168">
    <property type="entry name" value="GatB_Yqey_C_2"/>
</dbReference>
<dbReference type="EMBL" id="VTWH01000004">
    <property type="protein sequence ID" value="KAA0969030.1"/>
    <property type="molecule type" value="Genomic_DNA"/>
</dbReference>
<name>A0A5B0DTZ5_9HYPH</name>
<organism evidence="1 2">
    <name type="scientific">Aureimonas fodinaquatilis</name>
    <dbReference type="NCBI Taxonomy" id="2565783"/>
    <lineage>
        <taxon>Bacteria</taxon>
        <taxon>Pseudomonadati</taxon>
        <taxon>Pseudomonadota</taxon>
        <taxon>Alphaproteobacteria</taxon>
        <taxon>Hyphomicrobiales</taxon>
        <taxon>Aurantimonadaceae</taxon>
        <taxon>Aureimonas</taxon>
    </lineage>
</organism>